<keyword evidence="2" id="KW-0413">Isomerase</keyword>
<dbReference type="PANTHER" id="PTHR12110">
    <property type="entry name" value="HYDROXYPYRUVATE ISOMERASE"/>
    <property type="match status" value="1"/>
</dbReference>
<dbReference type="InterPro" id="IPR036237">
    <property type="entry name" value="Xyl_isomerase-like_sf"/>
</dbReference>
<dbReference type="SUPFAM" id="SSF51658">
    <property type="entry name" value="Xylose isomerase-like"/>
    <property type="match status" value="1"/>
</dbReference>
<feature type="domain" description="Xylose isomerase-like TIM barrel" evidence="1">
    <location>
        <begin position="30"/>
        <end position="320"/>
    </location>
</feature>
<evidence type="ECO:0000313" key="3">
    <source>
        <dbReference type="Proteomes" id="UP000247233"/>
    </source>
</evidence>
<dbReference type="EMBL" id="MSFL01000053">
    <property type="protein sequence ID" value="PWY65214.1"/>
    <property type="molecule type" value="Genomic_DNA"/>
</dbReference>
<dbReference type="InterPro" id="IPR013022">
    <property type="entry name" value="Xyl_isomerase-like_TIM-brl"/>
</dbReference>
<organism evidence="2 3">
    <name type="scientific">Aspergillus heteromorphus CBS 117.55</name>
    <dbReference type="NCBI Taxonomy" id="1448321"/>
    <lineage>
        <taxon>Eukaryota</taxon>
        <taxon>Fungi</taxon>
        <taxon>Dikarya</taxon>
        <taxon>Ascomycota</taxon>
        <taxon>Pezizomycotina</taxon>
        <taxon>Eurotiomycetes</taxon>
        <taxon>Eurotiomycetidae</taxon>
        <taxon>Eurotiales</taxon>
        <taxon>Aspergillaceae</taxon>
        <taxon>Aspergillus</taxon>
        <taxon>Aspergillus subgen. Circumdati</taxon>
    </lineage>
</organism>
<dbReference type="InterPro" id="IPR050312">
    <property type="entry name" value="IolE/XylAMocC-like"/>
</dbReference>
<evidence type="ECO:0000259" key="1">
    <source>
        <dbReference type="Pfam" id="PF01261"/>
    </source>
</evidence>
<gene>
    <name evidence="2" type="ORF">BO70DRAFT_433430</name>
</gene>
<dbReference type="Proteomes" id="UP000247233">
    <property type="component" value="Unassembled WGS sequence"/>
</dbReference>
<accession>A0A317UT77</accession>
<dbReference type="STRING" id="1448321.A0A317UT77"/>
<protein>
    <submittedName>
        <fullName evidence="2">Xylose isomerase-like protein</fullName>
    </submittedName>
</protein>
<dbReference type="OrthoDB" id="5360893at2759"/>
<dbReference type="RefSeq" id="XP_025394425.1">
    <property type="nucleotide sequence ID" value="XM_025548406.1"/>
</dbReference>
<dbReference type="VEuPathDB" id="FungiDB:BO70DRAFT_433430"/>
<proteinExistence type="predicted"/>
<dbReference type="AlphaFoldDB" id="A0A317UT77"/>
<name>A0A317UT77_9EURO</name>
<sequence length="397" mass="43750">MAHPDVSHIPLSYATCSIGTPETTLPSKLSALSAAGFSGIELSFPDILRYAESVYNRPVSPTNYPELVQVATKIHELCDARNLAVMMLQPFANFEGWPRGSKEREDAFQRAEGWSEIMTAVGTDLLQVGSTDTPTDKLSPTYKEDIITDLQELADIFAQRKQRIAYENWCWSSHAQTWKSVWNIVSAVNRPNVGLCLDTFQTAGSEYGDPTTASGLIEEPSDNRKDLTERYLASLEELTATVPAEKIYLLQVSDAYRPHERLEKGQLDGMDPRARWSHSYRPVPYGGGYLPVEEVGRAVLGTGFKGWFSVEVFDGGRDGEEEMGGGKGEKEITAFAGTAMGCVKMFLGRMVAPILPSLIFSNDQLKMQKAPLARIVVSHYLWSGPPAGSVFLQLVIA</sequence>
<evidence type="ECO:0000313" key="2">
    <source>
        <dbReference type="EMBL" id="PWY65214.1"/>
    </source>
</evidence>
<reference evidence="2 3" key="1">
    <citation type="submission" date="2016-12" db="EMBL/GenBank/DDBJ databases">
        <title>The genomes of Aspergillus section Nigri reveals drivers in fungal speciation.</title>
        <authorList>
            <consortium name="DOE Joint Genome Institute"/>
            <person name="Vesth T.C."/>
            <person name="Nybo J."/>
            <person name="Theobald S."/>
            <person name="Brandl J."/>
            <person name="Frisvad J.C."/>
            <person name="Nielsen K.F."/>
            <person name="Lyhne E.K."/>
            <person name="Kogle M.E."/>
            <person name="Kuo A."/>
            <person name="Riley R."/>
            <person name="Clum A."/>
            <person name="Nolan M."/>
            <person name="Lipzen A."/>
            <person name="Salamov A."/>
            <person name="Henrissat B."/>
            <person name="Wiebenga A."/>
            <person name="De Vries R.P."/>
            <person name="Grigoriev I.V."/>
            <person name="Mortensen U.H."/>
            <person name="Andersen M.R."/>
            <person name="Baker S.E."/>
        </authorList>
    </citation>
    <scope>NUCLEOTIDE SEQUENCE [LARGE SCALE GENOMIC DNA]</scope>
    <source>
        <strain evidence="2 3">CBS 117.55</strain>
    </source>
</reference>
<dbReference type="Gene3D" id="3.20.20.150">
    <property type="entry name" value="Divalent-metal-dependent TIM barrel enzymes"/>
    <property type="match status" value="1"/>
</dbReference>
<dbReference type="Pfam" id="PF01261">
    <property type="entry name" value="AP_endonuc_2"/>
    <property type="match status" value="1"/>
</dbReference>
<keyword evidence="3" id="KW-1185">Reference proteome</keyword>
<dbReference type="PANTHER" id="PTHR12110:SF56">
    <property type="entry name" value="DEHYDRATASE, PUTATIVE (AFU_ORTHOLOGUE AFUA_6G08740)-RELATED"/>
    <property type="match status" value="1"/>
</dbReference>
<dbReference type="GeneID" id="37070643"/>
<comment type="caution">
    <text evidence="2">The sequence shown here is derived from an EMBL/GenBank/DDBJ whole genome shotgun (WGS) entry which is preliminary data.</text>
</comment>
<dbReference type="GO" id="GO:0016853">
    <property type="term" value="F:isomerase activity"/>
    <property type="evidence" value="ECO:0007669"/>
    <property type="project" value="UniProtKB-KW"/>
</dbReference>